<dbReference type="AlphaFoldDB" id="A0A426YU77"/>
<evidence type="ECO:0000313" key="3">
    <source>
        <dbReference type="Proteomes" id="UP000287651"/>
    </source>
</evidence>
<reference evidence="2 3" key="1">
    <citation type="journal article" date="2014" name="Agronomy (Basel)">
        <title>A Draft Genome Sequence for Ensete ventricosum, the Drought-Tolerant Tree Against Hunger.</title>
        <authorList>
            <person name="Harrison J."/>
            <person name="Moore K.A."/>
            <person name="Paszkiewicz K."/>
            <person name="Jones T."/>
            <person name="Grant M."/>
            <person name="Ambacheew D."/>
            <person name="Muzemil S."/>
            <person name="Studholme D.J."/>
        </authorList>
    </citation>
    <scope>NUCLEOTIDE SEQUENCE [LARGE SCALE GENOMIC DNA]</scope>
</reference>
<proteinExistence type="predicted"/>
<sequence length="86" mass="9906">MAVISFARLQEEQLNQDEEEDLEHEEENAEEDPQSVVYTVHTLASYANPQTMKIEGFHKHQPVTILIDTENTNNFMDSKVVARSML</sequence>
<organism evidence="2 3">
    <name type="scientific">Ensete ventricosum</name>
    <name type="common">Abyssinian banana</name>
    <name type="synonym">Musa ensete</name>
    <dbReference type="NCBI Taxonomy" id="4639"/>
    <lineage>
        <taxon>Eukaryota</taxon>
        <taxon>Viridiplantae</taxon>
        <taxon>Streptophyta</taxon>
        <taxon>Embryophyta</taxon>
        <taxon>Tracheophyta</taxon>
        <taxon>Spermatophyta</taxon>
        <taxon>Magnoliopsida</taxon>
        <taxon>Liliopsida</taxon>
        <taxon>Zingiberales</taxon>
        <taxon>Musaceae</taxon>
        <taxon>Ensete</taxon>
    </lineage>
</organism>
<accession>A0A426YU77</accession>
<feature type="region of interest" description="Disordered" evidence="1">
    <location>
        <begin position="9"/>
        <end position="34"/>
    </location>
</feature>
<evidence type="ECO:0000313" key="2">
    <source>
        <dbReference type="EMBL" id="RRT55274.1"/>
    </source>
</evidence>
<gene>
    <name evidence="2" type="ORF">B296_00037785</name>
</gene>
<comment type="caution">
    <text evidence="2">The sequence shown here is derived from an EMBL/GenBank/DDBJ whole genome shotgun (WGS) entry which is preliminary data.</text>
</comment>
<evidence type="ECO:0000256" key="1">
    <source>
        <dbReference type="SAM" id="MobiDB-lite"/>
    </source>
</evidence>
<dbReference type="Proteomes" id="UP000287651">
    <property type="component" value="Unassembled WGS sequence"/>
</dbReference>
<feature type="compositionally biased region" description="Acidic residues" evidence="1">
    <location>
        <begin position="14"/>
        <end position="33"/>
    </location>
</feature>
<protein>
    <submittedName>
        <fullName evidence="2">Uncharacterized protein</fullName>
    </submittedName>
</protein>
<name>A0A426YU77_ENSVE</name>
<dbReference type="EMBL" id="AMZH03010166">
    <property type="protein sequence ID" value="RRT55274.1"/>
    <property type="molecule type" value="Genomic_DNA"/>
</dbReference>